<accession>A0ABP0UQL0</accession>
<reference evidence="3" key="1">
    <citation type="submission" date="2024-02" db="EMBL/GenBank/DDBJ databases">
        <authorList>
            <consortium name="ELIXIR-Norway"/>
            <consortium name="Elixir Norway"/>
        </authorList>
    </citation>
    <scope>NUCLEOTIDE SEQUENCE</scope>
</reference>
<dbReference type="CDD" id="cd06661">
    <property type="entry name" value="GGCT_like"/>
    <property type="match status" value="1"/>
</dbReference>
<sequence length="206" mass="23361">MVLWVFGYGSLVWKAGFEYDERIIGYVKGYRRVFYQASTDHRGTKEYPGRTVTLEPKEGVITWGVAYRISGHDEESLVLSYLDLREREYDVRAYLDFFTVECSVTPAIKNVLVYIGSQNRMKNRFYLGPAPLEDMASQIAKAVGPAGPNYEYLFRLEVALGEIGCVDDELSELAKEVRKILESQNGHSYIFKHLENGVCNGVCNGS</sequence>
<evidence type="ECO:0000256" key="1">
    <source>
        <dbReference type="ARBA" id="ARBA00012344"/>
    </source>
</evidence>
<dbReference type="SUPFAM" id="SSF110857">
    <property type="entry name" value="Gamma-glutamyl cyclotransferase-like"/>
    <property type="match status" value="1"/>
</dbReference>
<evidence type="ECO:0000313" key="3">
    <source>
        <dbReference type="EMBL" id="CAK9228148.1"/>
    </source>
</evidence>
<proteinExistence type="predicted"/>
<evidence type="ECO:0000256" key="2">
    <source>
        <dbReference type="ARBA" id="ARBA00023239"/>
    </source>
</evidence>
<dbReference type="InterPro" id="IPR013024">
    <property type="entry name" value="GGCT-like"/>
</dbReference>
<dbReference type="EMBL" id="OZ019898">
    <property type="protein sequence ID" value="CAK9228148.1"/>
    <property type="molecule type" value="Genomic_DNA"/>
</dbReference>
<organism evidence="3 4">
    <name type="scientific">Sphagnum troendelagicum</name>
    <dbReference type="NCBI Taxonomy" id="128251"/>
    <lineage>
        <taxon>Eukaryota</taxon>
        <taxon>Viridiplantae</taxon>
        <taxon>Streptophyta</taxon>
        <taxon>Embryophyta</taxon>
        <taxon>Bryophyta</taxon>
        <taxon>Sphagnophytina</taxon>
        <taxon>Sphagnopsida</taxon>
        <taxon>Sphagnales</taxon>
        <taxon>Sphagnaceae</taxon>
        <taxon>Sphagnum</taxon>
    </lineage>
</organism>
<keyword evidence="4" id="KW-1185">Reference proteome</keyword>
<dbReference type="Pfam" id="PF04752">
    <property type="entry name" value="ChaC"/>
    <property type="match status" value="1"/>
</dbReference>
<name>A0ABP0UQL0_9BRYO</name>
<protein>
    <recommendedName>
        <fullName evidence="1">glutathione-specific gamma-glutamylcyclotransferase</fullName>
        <ecNumber evidence="1">4.3.2.7</ecNumber>
    </recommendedName>
</protein>
<dbReference type="Gene3D" id="3.10.490.10">
    <property type="entry name" value="Gamma-glutamyl cyclotransferase-like"/>
    <property type="match status" value="1"/>
</dbReference>
<gene>
    <name evidence="3" type="ORF">CSSPTR1EN2_LOCUS18818</name>
</gene>
<evidence type="ECO:0000313" key="4">
    <source>
        <dbReference type="Proteomes" id="UP001497512"/>
    </source>
</evidence>
<dbReference type="InterPro" id="IPR006840">
    <property type="entry name" value="ChaC"/>
</dbReference>
<dbReference type="Proteomes" id="UP001497512">
    <property type="component" value="Chromosome 6"/>
</dbReference>
<dbReference type="EC" id="4.3.2.7" evidence="1"/>
<dbReference type="PANTHER" id="PTHR12192:SF2">
    <property type="entry name" value="GLUTATHIONE-SPECIFIC GAMMA-GLUTAMYLCYCLOTRANSFERASE 2"/>
    <property type="match status" value="1"/>
</dbReference>
<dbReference type="InterPro" id="IPR036568">
    <property type="entry name" value="GGCT-like_sf"/>
</dbReference>
<dbReference type="PANTHER" id="PTHR12192">
    <property type="entry name" value="CATION TRANSPORT PROTEIN CHAC-RELATED"/>
    <property type="match status" value="1"/>
</dbReference>
<keyword evidence="2" id="KW-0456">Lyase</keyword>